<sequence length="860" mass="94808">MTLRTPNFKTQFASDLIHLDTYTANDHLIVSKAKQDKTYVGRAYLMSPLVGGGGEFGTVVQNIFKSCPDDSLIQVSLISEPDYEAARLYAKGKTHGGEMVSELVNKQKSVFEFATKVAWQADVPLLNKRSLIVSLAVPVKNLNAETLSESASLQADFLNNMRGCGFADAEILKAGELLGYYRKFASIYTPQSNVELDELLELRHQVFGPDQSIDFRDSKVGIFDGQTYCAEVTAKKYPEEGYHGLTSLLSGAPFNSGSSRDGGGQRILTPFIFTTTVRVANQRKEMDRVENAIKSRQNTQTLPFKLGNEAPAQAMVDLDYMKNMCSTDGDKFVYVSTTAFVFGKTREQTIDVATTLKGTFDKLGFDGRLVRNDGIVRWAQALPLNFAPSIAEKLKSECIMPSSAAGCLLPVYGDHAGNARVHTNNTGSMFITRRGAAHYFDPFVSDSNFNGVIAAAPGSGKSFVLQYLIKNNLAEGANIFLFDNGRSAKKLCASVGGEFNEFSLSTTDMPSLNPFTGLNDQEFDEQQEVITSLLLLMAFEGEVPHSGARIAMTEAVRAAYGKKQGDAEISTVVDSLEIIRASAGDKVDLNEVERAAGNLGPRLKAFLESPTRGQFFRGKGTINPTKQFTVFELGGLSGDGHLRKCVMFFVLNMLMSRIKTVKGRKLVMVDEGLDLLNDEAAALAMEGIYLKGRKDGVGVWTIVQSLLKLSETSTGRIILNQSAWKLILAQKSEEVKKLFEHNILTGFAHDPFFRRMVESIETRKGVFSEILFVGDRYYEAARLYVDRFTSTLFSSEGDARDAVFELMQQGISAVDAVYQVMGDKKRSRLQFLKTAIDQLFFEDSQLTKAELLNCVNEVTQ</sequence>
<evidence type="ECO:0000259" key="1">
    <source>
        <dbReference type="Pfam" id="PF19044"/>
    </source>
</evidence>
<dbReference type="PANTHER" id="PTHR38467:SF1">
    <property type="entry name" value="CONJUGATIVE TRANSFER: ASSEMBLY"/>
    <property type="match status" value="1"/>
</dbReference>
<dbReference type="Pfam" id="PF11130">
    <property type="entry name" value="TraC_F_IV"/>
    <property type="match status" value="1"/>
</dbReference>
<dbReference type="Proteomes" id="UP000251341">
    <property type="component" value="Unassembled WGS sequence"/>
</dbReference>
<dbReference type="SUPFAM" id="SSF52540">
    <property type="entry name" value="P-loop containing nucleoside triphosphate hydrolases"/>
    <property type="match status" value="1"/>
</dbReference>
<gene>
    <name evidence="2" type="ORF">B9Z44_14415</name>
</gene>
<accession>A0A315EKW9</accession>
<dbReference type="RefSeq" id="WP_146180634.1">
    <property type="nucleotide sequence ID" value="NZ_NESP01000002.1"/>
</dbReference>
<dbReference type="Pfam" id="PF19044">
    <property type="entry name" value="P-loop_TraG"/>
    <property type="match status" value="1"/>
</dbReference>
<evidence type="ECO:0000313" key="3">
    <source>
        <dbReference type="Proteomes" id="UP000251341"/>
    </source>
</evidence>
<feature type="domain" description="TraG P-loop" evidence="1">
    <location>
        <begin position="447"/>
        <end position="732"/>
    </location>
</feature>
<dbReference type="EMBL" id="NESP01000002">
    <property type="protein sequence ID" value="PUE56534.1"/>
    <property type="molecule type" value="Genomic_DNA"/>
</dbReference>
<organism evidence="2 3">
    <name type="scientific">Limnohabitans curvus</name>
    <dbReference type="NCBI Taxonomy" id="323423"/>
    <lineage>
        <taxon>Bacteria</taxon>
        <taxon>Pseudomonadati</taxon>
        <taxon>Pseudomonadota</taxon>
        <taxon>Betaproteobacteria</taxon>
        <taxon>Burkholderiales</taxon>
        <taxon>Comamonadaceae</taxon>
        <taxon>Limnohabitans</taxon>
    </lineage>
</organism>
<protein>
    <submittedName>
        <fullName evidence="2">Conjugal transfer protein TraC</fullName>
    </submittedName>
</protein>
<dbReference type="Gene3D" id="3.40.50.300">
    <property type="entry name" value="P-loop containing nucleotide triphosphate hydrolases"/>
    <property type="match status" value="1"/>
</dbReference>
<dbReference type="AlphaFoldDB" id="A0A315EKW9"/>
<name>A0A315EKW9_9BURK</name>
<evidence type="ECO:0000313" key="2">
    <source>
        <dbReference type="EMBL" id="PUE56534.1"/>
    </source>
</evidence>
<dbReference type="InterPro" id="IPR043964">
    <property type="entry name" value="P-loop_TraG"/>
</dbReference>
<reference evidence="2 3" key="1">
    <citation type="submission" date="2017-04" db="EMBL/GenBank/DDBJ databases">
        <title>Unexpected and diverse lifestyles within the genus Limnohabitans.</title>
        <authorList>
            <person name="Kasalicky V."/>
            <person name="Mehrshad M."/>
            <person name="Andrei S.-A."/>
            <person name="Salcher M."/>
            <person name="Kratochvilova H."/>
            <person name="Simek K."/>
            <person name="Ghai R."/>
        </authorList>
    </citation>
    <scope>NUCLEOTIDE SEQUENCE [LARGE SCALE GENOMIC DNA]</scope>
    <source>
        <strain evidence="2 3">MWH-C5</strain>
    </source>
</reference>
<keyword evidence="3" id="KW-1185">Reference proteome</keyword>
<dbReference type="InterPro" id="IPR053155">
    <property type="entry name" value="F-pilin_assembly_TraC"/>
</dbReference>
<comment type="caution">
    <text evidence="2">The sequence shown here is derived from an EMBL/GenBank/DDBJ whole genome shotgun (WGS) entry which is preliminary data.</text>
</comment>
<proteinExistence type="predicted"/>
<dbReference type="Gene3D" id="1.10.8.730">
    <property type="match status" value="1"/>
</dbReference>
<dbReference type="InterPro" id="IPR027417">
    <property type="entry name" value="P-loop_NTPase"/>
</dbReference>
<dbReference type="PANTHER" id="PTHR38467">
    <property type="match status" value="1"/>
</dbReference>
<dbReference type="InterPro" id="IPR025955">
    <property type="entry name" value="TraC/Conjuga_ATPase"/>
</dbReference>